<dbReference type="PROSITE" id="PS50903">
    <property type="entry name" value="RUBREDOXIN_LIKE"/>
    <property type="match status" value="1"/>
</dbReference>
<dbReference type="InterPro" id="IPR048574">
    <property type="entry name" value="RUBY_RBDX"/>
</dbReference>
<evidence type="ECO:0000259" key="5">
    <source>
        <dbReference type="PROSITE" id="PS50905"/>
    </source>
</evidence>
<organism evidence="6 7">
    <name type="scientific">Herbinix luporum</name>
    <dbReference type="NCBI Taxonomy" id="1679721"/>
    <lineage>
        <taxon>Bacteria</taxon>
        <taxon>Bacillati</taxon>
        <taxon>Bacillota</taxon>
        <taxon>Clostridia</taxon>
        <taxon>Lachnospirales</taxon>
        <taxon>Lachnospiraceae</taxon>
        <taxon>Herbinix</taxon>
    </lineage>
</organism>
<dbReference type="Proteomes" id="UP000196053">
    <property type="component" value="Chromosome I"/>
</dbReference>
<gene>
    <name evidence="6" type="primary">rbr2</name>
    <name evidence="6" type="ORF">SD1D_2139</name>
</gene>
<evidence type="ECO:0000313" key="7">
    <source>
        <dbReference type="Proteomes" id="UP000196053"/>
    </source>
</evidence>
<keyword evidence="6" id="KW-0560">Oxidoreductase</keyword>
<dbReference type="InterPro" id="IPR052753">
    <property type="entry name" value="Rbr2/Nigerythrin"/>
</dbReference>
<dbReference type="Gene3D" id="1.20.1260.10">
    <property type="match status" value="1"/>
</dbReference>
<dbReference type="GO" id="GO:0016692">
    <property type="term" value="F:NADH peroxidase activity"/>
    <property type="evidence" value="ECO:0007669"/>
    <property type="project" value="UniProtKB-EC"/>
</dbReference>
<comment type="cofactor">
    <cofactor evidence="1">
        <name>Fe(3+)</name>
        <dbReference type="ChEBI" id="CHEBI:29034"/>
    </cofactor>
</comment>
<keyword evidence="3" id="KW-0249">Electron transport</keyword>
<dbReference type="Gene3D" id="2.20.28.10">
    <property type="match status" value="1"/>
</dbReference>
<protein>
    <submittedName>
        <fullName evidence="6">Rubrerythrin-2</fullName>
        <ecNumber evidence="6">1.11.1.1</ecNumber>
    </submittedName>
</protein>
<dbReference type="InterPro" id="IPR003251">
    <property type="entry name" value="Rr_diiron-bd_dom"/>
</dbReference>
<sequence length="184" mass="20615">MAVKNDMTKDFLHSAYGGESLAHMRYLTWSKVAEKEGFKNIAKLFTAIAYAERVHAENHFKEIGGPTNDYTVTAGGVFGYNNTVDNLQGAIDGELHEVEQMYPVYLNAAEFQGEKGAQRSFRYALEAEKIHAKMFKEAQDLAKEGKDLDIEAVYICPVCGHTIYDEAPDKCPVCGAKKELYKKF</sequence>
<dbReference type="InterPro" id="IPR012347">
    <property type="entry name" value="Ferritin-like"/>
</dbReference>
<evidence type="ECO:0000256" key="1">
    <source>
        <dbReference type="ARBA" id="ARBA00001965"/>
    </source>
</evidence>
<dbReference type="SUPFAM" id="SSF57802">
    <property type="entry name" value="Rubredoxin-like"/>
    <property type="match status" value="1"/>
</dbReference>
<dbReference type="PANTHER" id="PTHR33746">
    <property type="entry name" value="RUBRERYTHRIN"/>
    <property type="match status" value="1"/>
</dbReference>
<dbReference type="OrthoDB" id="9799749at2"/>
<dbReference type="CDD" id="cd01041">
    <property type="entry name" value="Rubrerythrin"/>
    <property type="match status" value="1"/>
</dbReference>
<keyword evidence="2" id="KW-0813">Transport</keyword>
<evidence type="ECO:0000256" key="2">
    <source>
        <dbReference type="ARBA" id="ARBA00022448"/>
    </source>
</evidence>
<dbReference type="KEGG" id="hsd:SD1D_2139"/>
<keyword evidence="6" id="KW-0575">Peroxidase</keyword>
<dbReference type="PANTHER" id="PTHR33746:SF4">
    <property type="entry name" value="RUBRERYTHRIN"/>
    <property type="match status" value="1"/>
</dbReference>
<dbReference type="Pfam" id="PF21349">
    <property type="entry name" value="RUBY_RBDX"/>
    <property type="match status" value="1"/>
</dbReference>
<dbReference type="EC" id="1.11.1.1" evidence="6"/>
<dbReference type="PROSITE" id="PS50905">
    <property type="entry name" value="FERRITIN_LIKE"/>
    <property type="match status" value="1"/>
</dbReference>
<dbReference type="SUPFAM" id="SSF47240">
    <property type="entry name" value="Ferritin-like"/>
    <property type="match status" value="1"/>
</dbReference>
<dbReference type="InterPro" id="IPR024934">
    <property type="entry name" value="Rubredoxin-like_dom"/>
</dbReference>
<dbReference type="GO" id="GO:0005506">
    <property type="term" value="F:iron ion binding"/>
    <property type="evidence" value="ECO:0007669"/>
    <property type="project" value="InterPro"/>
</dbReference>
<dbReference type="RefSeq" id="WP_058258906.1">
    <property type="nucleotide sequence ID" value="NZ_DUPS01000032.1"/>
</dbReference>
<dbReference type="CDD" id="cd00729">
    <property type="entry name" value="rubredoxin_SM"/>
    <property type="match status" value="1"/>
</dbReference>
<evidence type="ECO:0000259" key="4">
    <source>
        <dbReference type="PROSITE" id="PS50903"/>
    </source>
</evidence>
<dbReference type="EMBL" id="LN879430">
    <property type="protein sequence ID" value="CUH93674.1"/>
    <property type="molecule type" value="Genomic_DNA"/>
</dbReference>
<feature type="domain" description="Ferritin-like diiron" evidence="5">
    <location>
        <begin position="2"/>
        <end position="146"/>
    </location>
</feature>
<feature type="domain" description="Rubredoxin-like" evidence="4">
    <location>
        <begin position="151"/>
        <end position="184"/>
    </location>
</feature>
<keyword evidence="7" id="KW-1185">Reference proteome</keyword>
<evidence type="ECO:0000256" key="3">
    <source>
        <dbReference type="ARBA" id="ARBA00022982"/>
    </source>
</evidence>
<dbReference type="InterPro" id="IPR009078">
    <property type="entry name" value="Ferritin-like_SF"/>
</dbReference>
<evidence type="ECO:0000313" key="6">
    <source>
        <dbReference type="EMBL" id="CUH93674.1"/>
    </source>
</evidence>
<proteinExistence type="predicted"/>
<accession>A0A0K8J8C7</accession>
<name>A0A0K8J8C7_9FIRM</name>
<reference evidence="7" key="1">
    <citation type="submission" date="2015-09" db="EMBL/GenBank/DDBJ databases">
        <authorList>
            <person name="Wibberg D."/>
        </authorList>
    </citation>
    <scope>NUCLEOTIDE SEQUENCE [LARGE SCALE GENOMIC DNA]</scope>
    <source>
        <strain evidence="7">SD1D</strain>
    </source>
</reference>
<dbReference type="AlphaFoldDB" id="A0A0K8J8C7"/>
<dbReference type="InterPro" id="IPR009040">
    <property type="entry name" value="Ferritin-like_diiron"/>
</dbReference>
<dbReference type="Pfam" id="PF02915">
    <property type="entry name" value="Rubrerythrin"/>
    <property type="match status" value="1"/>
</dbReference>